<comment type="caution">
    <text evidence="6">The sequence shown here is derived from an EMBL/GenBank/DDBJ whole genome shotgun (WGS) entry which is preliminary data.</text>
</comment>
<dbReference type="InterPro" id="IPR038765">
    <property type="entry name" value="Papain-like_cys_pep_sf"/>
</dbReference>
<evidence type="ECO:0000313" key="6">
    <source>
        <dbReference type="EMBL" id="KZS04146.1"/>
    </source>
</evidence>
<evidence type="ECO:0000259" key="5">
    <source>
        <dbReference type="PROSITE" id="PS50016"/>
    </source>
</evidence>
<evidence type="ECO:0000256" key="3">
    <source>
        <dbReference type="ARBA" id="ARBA00022833"/>
    </source>
</evidence>
<dbReference type="SUPFAM" id="SSF54001">
    <property type="entry name" value="Cysteine proteinases"/>
    <property type="match status" value="1"/>
</dbReference>
<dbReference type="AlphaFoldDB" id="A0A164LIL1"/>
<evidence type="ECO:0000256" key="1">
    <source>
        <dbReference type="ARBA" id="ARBA00022723"/>
    </source>
</evidence>
<dbReference type="SMART" id="SM00249">
    <property type="entry name" value="PHD"/>
    <property type="match status" value="1"/>
</dbReference>
<dbReference type="OrthoDB" id="6353126at2759"/>
<accession>A0A164LIL1</accession>
<keyword evidence="3" id="KW-0862">Zinc</keyword>
<reference evidence="6 7" key="1">
    <citation type="submission" date="2016-03" db="EMBL/GenBank/DDBJ databases">
        <title>EvidentialGene: Evidence-directed Construction of Genes on Genomes.</title>
        <authorList>
            <person name="Gilbert D.G."/>
            <person name="Choi J.-H."/>
            <person name="Mockaitis K."/>
            <person name="Colbourne J."/>
            <person name="Pfrender M."/>
        </authorList>
    </citation>
    <scope>NUCLEOTIDE SEQUENCE [LARGE SCALE GENOMIC DNA]</scope>
    <source>
        <strain evidence="6 7">Xinb3</strain>
        <tissue evidence="6">Complete organism</tissue>
    </source>
</reference>
<dbReference type="PANTHER" id="PTHR34718">
    <property type="entry name" value="PHD-TYPE DOMAIN-CONTAINING PROTEIN"/>
    <property type="match status" value="1"/>
</dbReference>
<dbReference type="GO" id="GO:0008270">
    <property type="term" value="F:zinc ion binding"/>
    <property type="evidence" value="ECO:0007669"/>
    <property type="project" value="UniProtKB-KW"/>
</dbReference>
<feature type="domain" description="PHD-type" evidence="5">
    <location>
        <begin position="268"/>
        <end position="323"/>
    </location>
</feature>
<dbReference type="InterPro" id="IPR001965">
    <property type="entry name" value="Znf_PHD"/>
</dbReference>
<name>A0A164LIL1_9CRUS</name>
<evidence type="ECO:0000313" key="7">
    <source>
        <dbReference type="Proteomes" id="UP000076858"/>
    </source>
</evidence>
<dbReference type="Gene3D" id="3.30.40.10">
    <property type="entry name" value="Zinc/RING finger domain, C3HC4 (zinc finger)"/>
    <property type="match status" value="1"/>
</dbReference>
<keyword evidence="1" id="KW-0479">Metal-binding</keyword>
<gene>
    <name evidence="6" type="ORF">APZ42_032991</name>
</gene>
<dbReference type="EMBL" id="LRGB01003129">
    <property type="protein sequence ID" value="KZS04146.1"/>
    <property type="molecule type" value="Genomic_DNA"/>
</dbReference>
<dbReference type="InterPro" id="IPR013083">
    <property type="entry name" value="Znf_RING/FYVE/PHD"/>
</dbReference>
<evidence type="ECO:0000256" key="4">
    <source>
        <dbReference type="PROSITE-ProRule" id="PRU00146"/>
    </source>
</evidence>
<keyword evidence="7" id="KW-1185">Reference proteome</keyword>
<dbReference type="InterPro" id="IPR011011">
    <property type="entry name" value="Znf_FYVE_PHD"/>
</dbReference>
<keyword evidence="2 4" id="KW-0863">Zinc-finger</keyword>
<evidence type="ECO:0000256" key="2">
    <source>
        <dbReference type="ARBA" id="ARBA00022771"/>
    </source>
</evidence>
<sequence>MIQEEEDMEWTWTMNMEQEALQMERSVGPATVDMSEEPLSSTATYSPMRVDANHSVTDLIQTEKDDIDAEVPPIQSSESPTTNFATVTHSPMHVEADQSVTALIQNDKDDVNAEVPPIQSSKSPTTNFDSPVLIPSQVSSIRFKVQKPANRQMLFVDDVTELTKTNQLTSGHINVAQSNLKLHHPEISGLFCFTMGSLLQFPQAEVEKWMQIVQNGSKHWMLVAKGFSQPDHVLVYDSMPRIPWNNEHVLSLQKQRIKEVCEVVKRVELDCVCRRTGYELPSDEWRFVGCDGEDCEYWCHRMCAEEDSGNDDDEWLCSNCKNKNLYYITDAA</sequence>
<dbReference type="InterPro" id="IPR019787">
    <property type="entry name" value="Znf_PHD-finger"/>
</dbReference>
<proteinExistence type="predicted"/>
<dbReference type="SUPFAM" id="SSF57903">
    <property type="entry name" value="FYVE/PHD zinc finger"/>
    <property type="match status" value="1"/>
</dbReference>
<dbReference type="PROSITE" id="PS50016">
    <property type="entry name" value="ZF_PHD_2"/>
    <property type="match status" value="1"/>
</dbReference>
<dbReference type="Proteomes" id="UP000076858">
    <property type="component" value="Unassembled WGS sequence"/>
</dbReference>
<dbReference type="PANTHER" id="PTHR34718:SF2">
    <property type="entry name" value="PHD-TYPE DOMAIN-CONTAINING PROTEIN"/>
    <property type="match status" value="1"/>
</dbReference>
<organism evidence="6 7">
    <name type="scientific">Daphnia magna</name>
    <dbReference type="NCBI Taxonomy" id="35525"/>
    <lineage>
        <taxon>Eukaryota</taxon>
        <taxon>Metazoa</taxon>
        <taxon>Ecdysozoa</taxon>
        <taxon>Arthropoda</taxon>
        <taxon>Crustacea</taxon>
        <taxon>Branchiopoda</taxon>
        <taxon>Diplostraca</taxon>
        <taxon>Cladocera</taxon>
        <taxon>Anomopoda</taxon>
        <taxon>Daphniidae</taxon>
        <taxon>Daphnia</taxon>
    </lineage>
</organism>
<protein>
    <recommendedName>
        <fullName evidence="5">PHD-type domain-containing protein</fullName>
    </recommendedName>
</protein>